<dbReference type="PANTHER" id="PTHR47481:SF22">
    <property type="entry name" value="RETROTRANSPOSON GAG DOMAIN-CONTAINING PROTEIN"/>
    <property type="match status" value="1"/>
</dbReference>
<evidence type="ECO:0000313" key="2">
    <source>
        <dbReference type="EMBL" id="TKR79272.1"/>
    </source>
</evidence>
<feature type="region of interest" description="Disordered" evidence="1">
    <location>
        <begin position="248"/>
        <end position="284"/>
    </location>
</feature>
<sequence length="284" mass="31758">MVSEQSKETITTPTNSLDTHCEVPLITINTIAQTPLKLTSANYISWKLQFETLFIGYDLIGYIDGSTPCPPNTITTDNNTITNPSYKLWIQQDQLLLNAIINSLLPTIIPSIACACTAKEALNILANTYAKPSRCHIQQVKNRVKNPTKGTLNITEFLHSIKARADKLVILDAPVDPEDLTDKILDGLGDEYKELVQAIQARDTPISFDELHKKLISFEAHATIDTLATSFPITTNLMQKTTHAWRAPRFNNPRPSYSSPATTHQWHSPNFRPSYSSINNSPYH</sequence>
<proteinExistence type="predicted"/>
<dbReference type="AlphaFoldDB" id="A0A4U5NAA6"/>
<gene>
    <name evidence="2" type="ORF">D5086_0000273310</name>
</gene>
<organism evidence="2">
    <name type="scientific">Populus alba</name>
    <name type="common">White poplar</name>
    <dbReference type="NCBI Taxonomy" id="43335"/>
    <lineage>
        <taxon>Eukaryota</taxon>
        <taxon>Viridiplantae</taxon>
        <taxon>Streptophyta</taxon>
        <taxon>Embryophyta</taxon>
        <taxon>Tracheophyta</taxon>
        <taxon>Spermatophyta</taxon>
        <taxon>Magnoliopsida</taxon>
        <taxon>eudicotyledons</taxon>
        <taxon>Gunneridae</taxon>
        <taxon>Pentapetalae</taxon>
        <taxon>rosids</taxon>
        <taxon>fabids</taxon>
        <taxon>Malpighiales</taxon>
        <taxon>Salicaceae</taxon>
        <taxon>Saliceae</taxon>
        <taxon>Populus</taxon>
    </lineage>
</organism>
<dbReference type="PANTHER" id="PTHR47481">
    <property type="match status" value="1"/>
</dbReference>
<protein>
    <recommendedName>
        <fullName evidence="3">Retrotransposon Copia-like N-terminal domain-containing protein</fullName>
    </recommendedName>
</protein>
<name>A0A4U5NAA6_POPAL</name>
<dbReference type="Pfam" id="PF14223">
    <property type="entry name" value="Retrotran_gag_2"/>
    <property type="match status" value="1"/>
</dbReference>
<dbReference type="EMBL" id="RCHU01001072">
    <property type="protein sequence ID" value="TKR79272.1"/>
    <property type="molecule type" value="Genomic_DNA"/>
</dbReference>
<comment type="caution">
    <text evidence="2">The sequence shown here is derived from an EMBL/GenBank/DDBJ whole genome shotgun (WGS) entry which is preliminary data.</text>
</comment>
<accession>A0A4U5NAA6</accession>
<reference evidence="2" key="1">
    <citation type="submission" date="2018-10" db="EMBL/GenBank/DDBJ databases">
        <title>Population genomic analysis revealed the cold adaptation of white poplar.</title>
        <authorList>
            <person name="Liu Y.-J."/>
        </authorList>
    </citation>
    <scope>NUCLEOTIDE SEQUENCE [LARGE SCALE GENOMIC DNA]</scope>
    <source>
        <strain evidence="2">PAL-ZL1</strain>
    </source>
</reference>
<evidence type="ECO:0008006" key="3">
    <source>
        <dbReference type="Google" id="ProtNLM"/>
    </source>
</evidence>
<evidence type="ECO:0000256" key="1">
    <source>
        <dbReference type="SAM" id="MobiDB-lite"/>
    </source>
</evidence>
<dbReference type="STRING" id="43335.A0A4U5NAA6"/>
<feature type="compositionally biased region" description="Polar residues" evidence="1">
    <location>
        <begin position="253"/>
        <end position="284"/>
    </location>
</feature>